<evidence type="ECO:0000313" key="2">
    <source>
        <dbReference type="EMBL" id="AHG86420.1"/>
    </source>
</evidence>
<dbReference type="EMBL" id="CP006956">
    <property type="protein sequence ID" value="AHG86420.1"/>
    <property type="molecule type" value="Genomic_DNA"/>
</dbReference>
<dbReference type="RefSeq" id="WP_197017017.1">
    <property type="nucleotide sequence ID" value="NZ_CP006956.1"/>
</dbReference>
<accession>W0R7Y9</accession>
<organism evidence="2 3">
    <name type="scientific">Bibersteinia trehalosi USDA-ARS-USMARC-190</name>
    <dbReference type="NCBI Taxonomy" id="1263832"/>
    <lineage>
        <taxon>Bacteria</taxon>
        <taxon>Pseudomonadati</taxon>
        <taxon>Pseudomonadota</taxon>
        <taxon>Gammaproteobacteria</taxon>
        <taxon>Pasteurellales</taxon>
        <taxon>Pasteurellaceae</taxon>
        <taxon>Bibersteinia</taxon>
    </lineage>
</organism>
<dbReference type="PATRIC" id="fig|1263832.3.peg.1181"/>
<evidence type="ECO:0000313" key="3">
    <source>
        <dbReference type="Proteomes" id="UP000019086"/>
    </source>
</evidence>
<dbReference type="HOGENOM" id="CLU_3180666_0_0_6"/>
<dbReference type="AlphaFoldDB" id="W0R7Y9"/>
<protein>
    <submittedName>
        <fullName evidence="2">Uncharacterized protein</fullName>
    </submittedName>
</protein>
<sequence>MNKLATQRNATQRNATQRNATQRNATQRNRLNSAFNLFSAEALCNN</sequence>
<feature type="region of interest" description="Disordered" evidence="1">
    <location>
        <begin position="1"/>
        <end position="31"/>
    </location>
</feature>
<name>W0R7Y9_BIBTR</name>
<proteinExistence type="predicted"/>
<gene>
    <name evidence="2" type="ORF">F544_11910</name>
</gene>
<reference evidence="2 3" key="1">
    <citation type="submission" date="2013-12" db="EMBL/GenBank/DDBJ databases">
        <title>Annotation of the Bibersteinia trehalosi USDA-ARS-USMARC-190 complete genome.</title>
        <authorList>
            <person name="Harhay G.P."/>
            <person name="McVey S."/>
            <person name="Clawson M.L."/>
            <person name="Bono J."/>
            <person name="Heaton M.P."/>
            <person name="Chitko-Mckown C.G."/>
            <person name="Harhay D.M."/>
            <person name="Smith T.P.L."/>
        </authorList>
    </citation>
    <scope>NUCLEOTIDE SEQUENCE [LARGE SCALE GENOMIC DNA]</scope>
    <source>
        <strain evidence="2 3">USDA-ARS-USMARC-190</strain>
    </source>
</reference>
<evidence type="ECO:0000256" key="1">
    <source>
        <dbReference type="SAM" id="MobiDB-lite"/>
    </source>
</evidence>
<dbReference type="Proteomes" id="UP000019086">
    <property type="component" value="Chromosome"/>
</dbReference>
<dbReference type="KEGG" id="btra:F544_11910"/>